<accession>A0AA36M0F7</accession>
<organism evidence="2 3">
    <name type="scientific">Cylicocyclus nassatus</name>
    <name type="common">Nematode worm</name>
    <dbReference type="NCBI Taxonomy" id="53992"/>
    <lineage>
        <taxon>Eukaryota</taxon>
        <taxon>Metazoa</taxon>
        <taxon>Ecdysozoa</taxon>
        <taxon>Nematoda</taxon>
        <taxon>Chromadorea</taxon>
        <taxon>Rhabditida</taxon>
        <taxon>Rhabditina</taxon>
        <taxon>Rhabditomorpha</taxon>
        <taxon>Strongyloidea</taxon>
        <taxon>Strongylidae</taxon>
        <taxon>Cylicocyclus</taxon>
    </lineage>
</organism>
<keyword evidence="3" id="KW-1185">Reference proteome</keyword>
<dbReference type="Gene3D" id="3.30.710.10">
    <property type="entry name" value="Potassium Channel Kv1.1, Chain A"/>
    <property type="match status" value="1"/>
</dbReference>
<dbReference type="PANTHER" id="PTHR11145">
    <property type="entry name" value="BTB/POZ DOMAIN-CONTAINING ADAPTER FOR CUL3-MEDIATED RHOA DEGRADATION PROTEIN FAMILY MEMBER"/>
    <property type="match status" value="1"/>
</dbReference>
<dbReference type="InterPro" id="IPR003131">
    <property type="entry name" value="T1-type_BTB"/>
</dbReference>
<sequence length="156" mass="18188">MFHPVKLNVGGEEFLTTTRTLRNCPGKNDLSIFRKMNLPRSGVMFIDRNPEMFVLIMFYLQDGIIRIRYDEHRIALLQEDAKYYGLNHLAGRLRNLQPFDDYLTIVANREFDPCEIVGAEEEGADVSSDTSDSYEEFVFETRASDVLGNRSWWECY</sequence>
<reference evidence="2" key="1">
    <citation type="submission" date="2023-07" db="EMBL/GenBank/DDBJ databases">
        <authorList>
            <consortium name="CYATHOMIX"/>
        </authorList>
    </citation>
    <scope>NUCLEOTIDE SEQUENCE</scope>
    <source>
        <strain evidence="2">N/A</strain>
    </source>
</reference>
<gene>
    <name evidence="2" type="ORF">CYNAS_LOCUS5899</name>
</gene>
<dbReference type="CDD" id="cd18316">
    <property type="entry name" value="BTB_POZ_KCTD-like"/>
    <property type="match status" value="1"/>
</dbReference>
<dbReference type="InterPro" id="IPR011333">
    <property type="entry name" value="SKP1/BTB/POZ_sf"/>
</dbReference>
<dbReference type="SUPFAM" id="SSF54695">
    <property type="entry name" value="POZ domain"/>
    <property type="match status" value="1"/>
</dbReference>
<dbReference type="Pfam" id="PF02214">
    <property type="entry name" value="BTB_2"/>
    <property type="match status" value="1"/>
</dbReference>
<evidence type="ECO:0000313" key="2">
    <source>
        <dbReference type="EMBL" id="CAJ0593916.1"/>
    </source>
</evidence>
<comment type="caution">
    <text evidence="2">The sequence shown here is derived from an EMBL/GenBank/DDBJ whole genome shotgun (WGS) entry which is preliminary data.</text>
</comment>
<feature type="domain" description="Potassium channel tetramerisation-type BTB" evidence="1">
    <location>
        <begin position="5"/>
        <end position="89"/>
    </location>
</feature>
<evidence type="ECO:0000259" key="1">
    <source>
        <dbReference type="Pfam" id="PF02214"/>
    </source>
</evidence>
<dbReference type="GO" id="GO:0051260">
    <property type="term" value="P:protein homooligomerization"/>
    <property type="evidence" value="ECO:0007669"/>
    <property type="project" value="InterPro"/>
</dbReference>
<proteinExistence type="predicted"/>
<dbReference type="PANTHER" id="PTHR11145:SF8">
    <property type="entry name" value="RE57120P"/>
    <property type="match status" value="1"/>
</dbReference>
<evidence type="ECO:0000313" key="3">
    <source>
        <dbReference type="Proteomes" id="UP001176961"/>
    </source>
</evidence>
<dbReference type="Proteomes" id="UP001176961">
    <property type="component" value="Unassembled WGS sequence"/>
</dbReference>
<protein>
    <recommendedName>
        <fullName evidence="1">Potassium channel tetramerisation-type BTB domain-containing protein</fullName>
    </recommendedName>
</protein>
<dbReference type="EMBL" id="CATQJL010000112">
    <property type="protein sequence ID" value="CAJ0593916.1"/>
    <property type="molecule type" value="Genomic_DNA"/>
</dbReference>
<name>A0AA36M0F7_CYLNA</name>
<dbReference type="AlphaFoldDB" id="A0AA36M0F7"/>
<dbReference type="InterPro" id="IPR045068">
    <property type="entry name" value="BACURD1-3"/>
</dbReference>